<sequence length="186" mass="20216">MSERDTGPIRRFRLGPRFEFINTVAITAATTLEVTALEVGYDYIFQLENFKNTGDDETLWMRFSDDGGATYEAGASDYAWGLTANGTQSEDDADAQIDLTVLLGNDTGNRNTVEITLVNPNSAGETTAHWVGFFMNAAATPLIRSMNGGALFEQGPGVVDAVQFLWSGGSVFTAIGSITVWRRNRV</sequence>
<name>A0A0F9PZT2_9ZZZZ</name>
<comment type="caution">
    <text evidence="1">The sequence shown here is derived from an EMBL/GenBank/DDBJ whole genome shotgun (WGS) entry which is preliminary data.</text>
</comment>
<dbReference type="AlphaFoldDB" id="A0A0F9PZT2"/>
<organism evidence="1">
    <name type="scientific">marine sediment metagenome</name>
    <dbReference type="NCBI Taxonomy" id="412755"/>
    <lineage>
        <taxon>unclassified sequences</taxon>
        <taxon>metagenomes</taxon>
        <taxon>ecological metagenomes</taxon>
    </lineage>
</organism>
<evidence type="ECO:0000313" key="1">
    <source>
        <dbReference type="EMBL" id="KKM98712.1"/>
    </source>
</evidence>
<accession>A0A0F9PZT2</accession>
<dbReference type="EMBL" id="LAZR01005588">
    <property type="protein sequence ID" value="KKM98712.1"/>
    <property type="molecule type" value="Genomic_DNA"/>
</dbReference>
<protein>
    <submittedName>
        <fullName evidence="1">Uncharacterized protein</fullName>
    </submittedName>
</protein>
<proteinExistence type="predicted"/>
<gene>
    <name evidence="1" type="ORF">LCGC14_1155240</name>
</gene>
<reference evidence="1" key="1">
    <citation type="journal article" date="2015" name="Nature">
        <title>Complex archaea that bridge the gap between prokaryotes and eukaryotes.</title>
        <authorList>
            <person name="Spang A."/>
            <person name="Saw J.H."/>
            <person name="Jorgensen S.L."/>
            <person name="Zaremba-Niedzwiedzka K."/>
            <person name="Martijn J."/>
            <person name="Lind A.E."/>
            <person name="van Eijk R."/>
            <person name="Schleper C."/>
            <person name="Guy L."/>
            <person name="Ettema T.J."/>
        </authorList>
    </citation>
    <scope>NUCLEOTIDE SEQUENCE</scope>
</reference>